<reference evidence="1" key="1">
    <citation type="submission" date="2019-08" db="EMBL/GenBank/DDBJ databases">
        <authorList>
            <person name="Kucharzyk K."/>
            <person name="Murdoch R.W."/>
            <person name="Higgins S."/>
            <person name="Loffler F."/>
        </authorList>
    </citation>
    <scope>NUCLEOTIDE SEQUENCE</scope>
</reference>
<organism evidence="1">
    <name type="scientific">bioreactor metagenome</name>
    <dbReference type="NCBI Taxonomy" id="1076179"/>
    <lineage>
        <taxon>unclassified sequences</taxon>
        <taxon>metagenomes</taxon>
        <taxon>ecological metagenomes</taxon>
    </lineage>
</organism>
<evidence type="ECO:0000313" key="1">
    <source>
        <dbReference type="EMBL" id="MPM85301.1"/>
    </source>
</evidence>
<name>A0A645D7R6_9ZZZZ</name>
<sequence>MYALNNQGCGPKYSQNHPTASGVYVYYPAALMLDNATSSGVNFLCPSQNNSVAPGLSKVSHELLNQSTSAFDVTQYVSYGINRFLSNVPGDGKYGVSCYMDKIAQPSKAILFVECYCGAVPDRGYYISYEGRHTGYFGTPYAVHGTMINVGFPDGHAETANGKAGSDRTAYTDTYNPAKLGLTDAYTFYFDR</sequence>
<gene>
    <name evidence="1" type="ORF">SDC9_132379</name>
</gene>
<dbReference type="EMBL" id="VSSQ01033643">
    <property type="protein sequence ID" value="MPM85301.1"/>
    <property type="molecule type" value="Genomic_DNA"/>
</dbReference>
<proteinExistence type="predicted"/>
<dbReference type="AlphaFoldDB" id="A0A645D7R6"/>
<comment type="caution">
    <text evidence="1">The sequence shown here is derived from an EMBL/GenBank/DDBJ whole genome shotgun (WGS) entry which is preliminary data.</text>
</comment>
<accession>A0A645D7R6</accession>
<protein>
    <submittedName>
        <fullName evidence="1">Uncharacterized protein</fullName>
    </submittedName>
</protein>